<dbReference type="EMBL" id="CP132972">
    <property type="protein sequence ID" value="XBW07019.1"/>
    <property type="molecule type" value="Genomic_DNA"/>
</dbReference>
<name>A0AAU7V5S6_9NOCA</name>
<dbReference type="InterPro" id="IPR016195">
    <property type="entry name" value="Pol/histidinol_Pase-like"/>
</dbReference>
<reference evidence="1" key="1">
    <citation type="submission" date="2023-08" db="EMBL/GenBank/DDBJ databases">
        <title>The novel hydrolase IpcH responsible for the initial isoprocarb degradation step in Rhodococcus sp. D-6.</title>
        <authorList>
            <person name="Zhu Q."/>
        </authorList>
    </citation>
    <scope>NUCLEOTIDE SEQUENCE</scope>
    <source>
        <strain evidence="1">D-6</strain>
        <plasmid evidence="1">p2-D-6</plasmid>
    </source>
</reference>
<evidence type="ECO:0000313" key="1">
    <source>
        <dbReference type="EMBL" id="XBW07019.1"/>
    </source>
</evidence>
<sequence length="646" mass="71378">MIAAYQESQSTGRYDFDAELPPPVTLFWKYIDRCDMARWLDAFDSLSRGDGIWADCVNGIISFMEDPLPPNTAVLRDGRLVLPPRLPYVIDRQATTYDVFVAGTPHAPGTVSTHEVSFQSPVLHVQGHQATAAEPIESSRLLLRADDISRWTVVDDRGGAWFPEGVLIKYDAHRQPYFYGDEVEIDVPTSDLTVRVSRGPEYRTVSHSARPAAGEVLTMDLSLERIENDARRGWYSADLHVHLNFIGGQICSPADAMAAQAGEGLDLMNVQAANAWGATVYEREAFEHYAGRQVEGVDGRLLTWGYEYRNDMFGHFHTLMPEEPPAIYHTGHAGSDQPHDWPPNAVAAREAKEHAATVGYAHPVFWPISDDVNPAFEPHRARLPVARELVADAVLGLVDSVDIGQPAHIDGAEHLYHRLLGCGLKLAATAGTDAILSHKRGWFQANQPGLYRCYAYLGEDRLSVEAWREAMRAGRTFVTSGPWLELEVDGRMVGDTVDIAGPGKVRATVRCQGDDVEYVSIVGPGGTLATVEVGRGQELTTLTADVHVAQPSWLAAVARGGTVQTWVGEQPQAYAHTSPVWVTFQGQAVANPQDALWCVDWLDKFEQLAREEGSFAEPKQLEDLVEILDQARYKYRSIATRRDMTG</sequence>
<keyword evidence="1" id="KW-0614">Plasmid</keyword>
<gene>
    <name evidence="1" type="ORF">RBB84_25020</name>
</gene>
<organism evidence="1">
    <name type="scientific">Rhodococcus sp. D-6</name>
    <dbReference type="NCBI Taxonomy" id="1387842"/>
    <lineage>
        <taxon>Bacteria</taxon>
        <taxon>Bacillati</taxon>
        <taxon>Actinomycetota</taxon>
        <taxon>Actinomycetes</taxon>
        <taxon>Mycobacteriales</taxon>
        <taxon>Nocardiaceae</taxon>
        <taxon>Rhodococcus</taxon>
    </lineage>
</organism>
<dbReference type="RefSeq" id="WP_350247802.1">
    <property type="nucleotide sequence ID" value="NZ_CP132972.1"/>
</dbReference>
<dbReference type="KEGG" id="rhox:RBB84_25020"/>
<dbReference type="SUPFAM" id="SSF89550">
    <property type="entry name" value="PHP domain-like"/>
    <property type="match status" value="1"/>
</dbReference>
<proteinExistence type="predicted"/>
<accession>A0AAU7V5S6</accession>
<dbReference type="Gene3D" id="3.20.20.140">
    <property type="entry name" value="Metal-dependent hydrolases"/>
    <property type="match status" value="1"/>
</dbReference>
<dbReference type="NCBIfam" id="NF038032">
    <property type="entry name" value="CehA_McbA_metalo"/>
    <property type="match status" value="1"/>
</dbReference>
<geneLocation type="plasmid" evidence="1">
    <name>p2-D-6</name>
</geneLocation>
<dbReference type="AlphaFoldDB" id="A0AAU7V5S6"/>
<protein>
    <submittedName>
        <fullName evidence="1">CehA/McbA family metallohydrolase</fullName>
    </submittedName>
</protein>